<keyword evidence="1" id="KW-0472">Membrane</keyword>
<evidence type="ECO:0000313" key="3">
    <source>
        <dbReference type="Proteomes" id="UP001139485"/>
    </source>
</evidence>
<dbReference type="InterPro" id="IPR025495">
    <property type="entry name" value="DUF4386"/>
</dbReference>
<dbReference type="Proteomes" id="UP001139485">
    <property type="component" value="Unassembled WGS sequence"/>
</dbReference>
<keyword evidence="1" id="KW-1133">Transmembrane helix</keyword>
<feature type="transmembrane region" description="Helical" evidence="1">
    <location>
        <begin position="51"/>
        <end position="72"/>
    </location>
</feature>
<feature type="transmembrane region" description="Helical" evidence="1">
    <location>
        <begin position="173"/>
        <end position="193"/>
    </location>
</feature>
<sequence length="202" mass="20187">MTTTANPAPGTRRATALPSARVGALVAGTALLVMTVLAPVGVLLLDRGQAVPGGLLFALVACLDVTIGLALLPLTMPAGRRLALVAALARVLAGVALLVAAGFAVAGRVATFQDVWDVSLLVFGVHLLALGWLLARSGPAPAWVGWLVVVAGVGYAVDAVADVVALLGGPAGAPTISLVTFVGELVLMVWLLVRGGRPAPSA</sequence>
<feature type="transmembrane region" description="Helical" evidence="1">
    <location>
        <begin position="84"/>
        <end position="106"/>
    </location>
</feature>
<reference evidence="2" key="1">
    <citation type="submission" date="2022-05" db="EMBL/GenBank/DDBJ databases">
        <authorList>
            <person name="Tuo L."/>
        </authorList>
    </citation>
    <scope>NUCLEOTIDE SEQUENCE</scope>
    <source>
        <strain evidence="2">BSK12Z-4</strain>
    </source>
</reference>
<dbReference type="Pfam" id="PF14329">
    <property type="entry name" value="DUF4386"/>
    <property type="match status" value="1"/>
</dbReference>
<proteinExistence type="predicted"/>
<gene>
    <name evidence="2" type="ORF">M8330_16035</name>
</gene>
<organism evidence="2 3">
    <name type="scientific">Nocardioides bruguierae</name>
    <dbReference type="NCBI Taxonomy" id="2945102"/>
    <lineage>
        <taxon>Bacteria</taxon>
        <taxon>Bacillati</taxon>
        <taxon>Actinomycetota</taxon>
        <taxon>Actinomycetes</taxon>
        <taxon>Propionibacteriales</taxon>
        <taxon>Nocardioidaceae</taxon>
        <taxon>Nocardioides</taxon>
    </lineage>
</organism>
<keyword evidence="3" id="KW-1185">Reference proteome</keyword>
<feature type="transmembrane region" description="Helical" evidence="1">
    <location>
        <begin position="118"/>
        <end position="135"/>
    </location>
</feature>
<feature type="transmembrane region" description="Helical" evidence="1">
    <location>
        <begin position="142"/>
        <end position="167"/>
    </location>
</feature>
<evidence type="ECO:0000256" key="1">
    <source>
        <dbReference type="SAM" id="Phobius"/>
    </source>
</evidence>
<accession>A0A9X2D9U1</accession>
<name>A0A9X2D9U1_9ACTN</name>
<dbReference type="EMBL" id="JAMOIL010000023">
    <property type="protein sequence ID" value="MCM0621800.1"/>
    <property type="molecule type" value="Genomic_DNA"/>
</dbReference>
<dbReference type="RefSeq" id="WP_250828138.1">
    <property type="nucleotide sequence ID" value="NZ_JAMOIL010000023.1"/>
</dbReference>
<dbReference type="AlphaFoldDB" id="A0A9X2D9U1"/>
<keyword evidence="1" id="KW-0812">Transmembrane</keyword>
<protein>
    <submittedName>
        <fullName evidence="2">DUF4386 domain-containing protein</fullName>
    </submittedName>
</protein>
<evidence type="ECO:0000313" key="2">
    <source>
        <dbReference type="EMBL" id="MCM0621800.1"/>
    </source>
</evidence>
<comment type="caution">
    <text evidence="2">The sequence shown here is derived from an EMBL/GenBank/DDBJ whole genome shotgun (WGS) entry which is preliminary data.</text>
</comment>
<feature type="transmembrane region" description="Helical" evidence="1">
    <location>
        <begin position="22"/>
        <end position="45"/>
    </location>
</feature>